<dbReference type="Proteomes" id="UP000001544">
    <property type="component" value="Chromosome"/>
</dbReference>
<gene>
    <name evidence="3" type="ordered locus">BpOF4_17590</name>
</gene>
<dbReference type="EMBL" id="CP001878">
    <property type="protein sequence ID" value="ADC51559.1"/>
    <property type="molecule type" value="Genomic_DNA"/>
</dbReference>
<dbReference type="eggNOG" id="COG0457">
    <property type="taxonomic scope" value="Bacteria"/>
</dbReference>
<dbReference type="AlphaFoldDB" id="D3FRG8"/>
<dbReference type="RefSeq" id="WP_012958921.1">
    <property type="nucleotide sequence ID" value="NC_013791.2"/>
</dbReference>
<name>D3FRG8_ALKPO</name>
<dbReference type="KEGG" id="bpf:BpOF4_17590"/>
<evidence type="ECO:0000256" key="1">
    <source>
        <dbReference type="SAM" id="MobiDB-lite"/>
    </source>
</evidence>
<feature type="compositionally biased region" description="Polar residues" evidence="1">
    <location>
        <begin position="68"/>
        <end position="86"/>
    </location>
</feature>
<evidence type="ECO:0000313" key="3">
    <source>
        <dbReference type="EMBL" id="ADC51559.1"/>
    </source>
</evidence>
<evidence type="ECO:0000313" key="4">
    <source>
        <dbReference type="Proteomes" id="UP000001544"/>
    </source>
</evidence>
<organism evidence="3 4">
    <name type="scientific">Alkalihalophilus pseudofirmus (strain ATCC BAA-2126 / JCM 17055 / OF4)</name>
    <name type="common">Bacillus pseudofirmus</name>
    <dbReference type="NCBI Taxonomy" id="398511"/>
    <lineage>
        <taxon>Bacteria</taxon>
        <taxon>Bacillati</taxon>
        <taxon>Bacillota</taxon>
        <taxon>Bacilli</taxon>
        <taxon>Bacillales</taxon>
        <taxon>Bacillaceae</taxon>
        <taxon>Alkalihalophilus</taxon>
    </lineage>
</organism>
<proteinExistence type="predicted"/>
<keyword evidence="4" id="KW-1185">Reference proteome</keyword>
<feature type="region of interest" description="Disordered" evidence="1">
    <location>
        <begin position="30"/>
        <end position="86"/>
    </location>
</feature>
<feature type="compositionally biased region" description="Polar residues" evidence="1">
    <location>
        <begin position="36"/>
        <end position="47"/>
    </location>
</feature>
<dbReference type="STRING" id="398511.BpOF4_17590"/>
<sequence>MAFRFRRSKKIAPGVRINVSKKSIGLSLGGKGFRHSINTSGRRTTTAGIPGTGMSYSKSHSSAKGRKTNSSQALSKKATDQSNEASQLVEEYEQHIKALQELHLRVSEPINWKEKASETPPFSIGEMGPIETDARREIEQYKPSFFSRLLKKEAKEMAELEEKLEHAILKDKESYAAWLNRVKKAQTLAAGGVEVYKELLDETDLFQTAEEYGAAVELVPIDKSEVILTFLVNDDVIPDETFSLTKTGKLSRKAHTKTNYYHLYQQFICSLLLKAARDCLHALPDVTSVHCHVEERRMDPADGHHKNSRLIEVTFTRALMESKRFEHIDAKAAVAGYDPAWKFLKTKGFQPIR</sequence>
<evidence type="ECO:0000259" key="2">
    <source>
        <dbReference type="Pfam" id="PF14020"/>
    </source>
</evidence>
<dbReference type="Pfam" id="PF14020">
    <property type="entry name" value="DUF4236"/>
    <property type="match status" value="1"/>
</dbReference>
<accession>D3FRG8</accession>
<dbReference type="HOGENOM" id="CLU_065573_1_0_9"/>
<protein>
    <recommendedName>
        <fullName evidence="2">DUF4236 domain-containing protein</fullName>
    </recommendedName>
</protein>
<feature type="domain" description="DUF4236" evidence="2">
    <location>
        <begin position="3"/>
        <end position="57"/>
    </location>
</feature>
<reference evidence="3 4" key="1">
    <citation type="journal article" date="2011" name="Environ. Microbiol.">
        <title>Genome of alkaliphilic Bacillus pseudofirmus OF4 reveals adaptations that support the ability to grow in an external pH range from 7.5 to 11.4.</title>
        <authorList>
            <person name="Janto B."/>
            <person name="Ahmed A."/>
            <person name="Ito M."/>
            <person name="Liu J."/>
            <person name="Hicks D.B."/>
            <person name="Pagni S."/>
            <person name="Fackelmayer O.J."/>
            <person name="Smith T.A."/>
            <person name="Earl J."/>
            <person name="Elbourne L.D."/>
            <person name="Hassan K."/>
            <person name="Paulsen I.T."/>
            <person name="Kolsto A.B."/>
            <person name="Tourasse N.J."/>
            <person name="Ehrlich G.D."/>
            <person name="Boissy R."/>
            <person name="Ivey D.M."/>
            <person name="Li G."/>
            <person name="Xue Y."/>
            <person name="Ma Y."/>
            <person name="Hu F.Z."/>
            <person name="Krulwich T.A."/>
        </authorList>
    </citation>
    <scope>NUCLEOTIDE SEQUENCE [LARGE SCALE GENOMIC DNA]</scope>
    <source>
        <strain evidence="4">ATCC BAA-2126 / JCM 17055 / OF4</strain>
    </source>
</reference>
<dbReference type="InterPro" id="IPR025330">
    <property type="entry name" value="DUF4236"/>
</dbReference>